<dbReference type="PANTHER" id="PTHR37900">
    <property type="match status" value="1"/>
</dbReference>
<proteinExistence type="predicted"/>
<sequence length="73" mass="8701">MDQKVDYYATDVSVNSETALITSVSTSSLCHYLTLLQWSPPRNLNLERLVRTEFLDRENYMFHFLINMMTCFW</sequence>
<keyword evidence="2" id="KW-1185">Reference proteome</keyword>
<dbReference type="EMBL" id="PKMF04000143">
    <property type="protein sequence ID" value="KAK7847333.1"/>
    <property type="molecule type" value="Genomic_DNA"/>
</dbReference>
<dbReference type="AlphaFoldDB" id="A0AAW0LAK4"/>
<gene>
    <name evidence="1" type="ORF">CFP56_006782</name>
</gene>
<dbReference type="PANTHER" id="PTHR37900:SF5">
    <property type="entry name" value="OS02G0159250 PROTEIN"/>
    <property type="match status" value="1"/>
</dbReference>
<protein>
    <submittedName>
        <fullName evidence="1">Uncharacterized protein</fullName>
    </submittedName>
</protein>
<reference evidence="1 2" key="1">
    <citation type="journal article" date="2018" name="Sci. Data">
        <title>The draft genome sequence of cork oak.</title>
        <authorList>
            <person name="Ramos A.M."/>
            <person name="Usie A."/>
            <person name="Barbosa P."/>
            <person name="Barros P.M."/>
            <person name="Capote T."/>
            <person name="Chaves I."/>
            <person name="Simoes F."/>
            <person name="Abreu I."/>
            <person name="Carrasquinho I."/>
            <person name="Faro C."/>
            <person name="Guimaraes J.B."/>
            <person name="Mendonca D."/>
            <person name="Nobrega F."/>
            <person name="Rodrigues L."/>
            <person name="Saibo N.J.M."/>
            <person name="Varela M.C."/>
            <person name="Egas C."/>
            <person name="Matos J."/>
            <person name="Miguel C.M."/>
            <person name="Oliveira M.M."/>
            <person name="Ricardo C.P."/>
            <person name="Goncalves S."/>
        </authorList>
    </citation>
    <scope>NUCLEOTIDE SEQUENCE [LARGE SCALE GENOMIC DNA]</scope>
    <source>
        <strain evidence="2">cv. HL8</strain>
    </source>
</reference>
<accession>A0AAW0LAK4</accession>
<comment type="caution">
    <text evidence="1">The sequence shown here is derived from an EMBL/GenBank/DDBJ whole genome shotgun (WGS) entry which is preliminary data.</text>
</comment>
<evidence type="ECO:0000313" key="2">
    <source>
        <dbReference type="Proteomes" id="UP000237347"/>
    </source>
</evidence>
<evidence type="ECO:0000313" key="1">
    <source>
        <dbReference type="EMBL" id="KAK7847333.1"/>
    </source>
</evidence>
<organism evidence="1 2">
    <name type="scientific">Quercus suber</name>
    <name type="common">Cork oak</name>
    <dbReference type="NCBI Taxonomy" id="58331"/>
    <lineage>
        <taxon>Eukaryota</taxon>
        <taxon>Viridiplantae</taxon>
        <taxon>Streptophyta</taxon>
        <taxon>Embryophyta</taxon>
        <taxon>Tracheophyta</taxon>
        <taxon>Spermatophyta</taxon>
        <taxon>Magnoliopsida</taxon>
        <taxon>eudicotyledons</taxon>
        <taxon>Gunneridae</taxon>
        <taxon>Pentapetalae</taxon>
        <taxon>rosids</taxon>
        <taxon>fabids</taxon>
        <taxon>Fagales</taxon>
        <taxon>Fagaceae</taxon>
        <taxon>Quercus</taxon>
    </lineage>
</organism>
<dbReference type="Proteomes" id="UP000237347">
    <property type="component" value="Unassembled WGS sequence"/>
</dbReference>
<name>A0AAW0LAK4_QUESU</name>